<gene>
    <name evidence="3" type="ORF">CIG21_06860</name>
</gene>
<name>A0A269PD09_9CORY</name>
<evidence type="ECO:0000256" key="2">
    <source>
        <dbReference type="SAM" id="SignalP"/>
    </source>
</evidence>
<sequence length="147" mass="15638">MTTFTKTTAAMIAATILLAPAAHADGADVDTDWTGGHPLPEGTEVPHEPGYGSAWRMYDVIKFGDPNFRNSEVRGVRVIGDFDADQMLCSMNFKGGVGTCYVDGQQVTDLGWAKGGKLVTADAKIAPFTPIIQTFASLEHRLSSSAS</sequence>
<feature type="signal peptide" evidence="2">
    <location>
        <begin position="1"/>
        <end position="24"/>
    </location>
</feature>
<dbReference type="Proteomes" id="UP000215771">
    <property type="component" value="Unassembled WGS sequence"/>
</dbReference>
<evidence type="ECO:0000256" key="1">
    <source>
        <dbReference type="SAM" id="MobiDB-lite"/>
    </source>
</evidence>
<keyword evidence="2" id="KW-0732">Signal</keyword>
<reference evidence="3 4" key="1">
    <citation type="submission" date="2017-08" db="EMBL/GenBank/DDBJ databases">
        <authorList>
            <person name="de Groot N.N."/>
        </authorList>
    </citation>
    <scope>NUCLEOTIDE SEQUENCE [LARGE SCALE GENOMIC DNA]</scope>
    <source>
        <strain evidence="3 4">NBT06-6</strain>
    </source>
</reference>
<dbReference type="EMBL" id="NQMQ01000013">
    <property type="protein sequence ID" value="PAJ69628.1"/>
    <property type="molecule type" value="Genomic_DNA"/>
</dbReference>
<evidence type="ECO:0000313" key="4">
    <source>
        <dbReference type="Proteomes" id="UP000215771"/>
    </source>
</evidence>
<comment type="caution">
    <text evidence="3">The sequence shown here is derived from an EMBL/GenBank/DDBJ whole genome shotgun (WGS) entry which is preliminary data.</text>
</comment>
<feature type="chain" id="PRO_5012786294" evidence="2">
    <location>
        <begin position="25"/>
        <end position="147"/>
    </location>
</feature>
<dbReference type="AlphaFoldDB" id="A0A269PD09"/>
<dbReference type="RefSeq" id="WP_095277323.1">
    <property type="nucleotide sequence ID" value="NZ_CP047655.1"/>
</dbReference>
<evidence type="ECO:0000313" key="3">
    <source>
        <dbReference type="EMBL" id="PAJ69628.1"/>
    </source>
</evidence>
<organism evidence="3 4">
    <name type="scientific">Corynebacterium hadale</name>
    <dbReference type="NCBI Taxonomy" id="2026255"/>
    <lineage>
        <taxon>Bacteria</taxon>
        <taxon>Bacillati</taxon>
        <taxon>Actinomycetota</taxon>
        <taxon>Actinomycetes</taxon>
        <taxon>Mycobacteriales</taxon>
        <taxon>Corynebacteriaceae</taxon>
        <taxon>Corynebacterium</taxon>
    </lineage>
</organism>
<feature type="region of interest" description="Disordered" evidence="1">
    <location>
        <begin position="29"/>
        <end position="48"/>
    </location>
</feature>
<accession>A0A269PD09</accession>
<proteinExistence type="predicted"/>
<protein>
    <submittedName>
        <fullName evidence="3">Uncharacterized protein</fullName>
    </submittedName>
</protein>